<dbReference type="GO" id="GO:0019898">
    <property type="term" value="C:extrinsic component of membrane"/>
    <property type="evidence" value="ECO:0007669"/>
    <property type="project" value="InterPro"/>
</dbReference>
<dbReference type="InterPro" id="IPR016123">
    <property type="entry name" value="Mog1/PsbP_a/b/a-sand"/>
</dbReference>
<name>A0A7S0RJH7_9CHLO</name>
<sequence>MHASTSLSARVRMGSTSTLRVRNSTQPHLPSTGQKPLPYREHKATITMLNDRLTRSEIQSDDVSRRSLLQSAFLAAAGAAVPLYLPEGSFAAEARQVFDPIPGERFTPLTAVFTLPEGWTTRPGQKPKPGKFLLYTDTYGPNYRYFSNWPKLKDAEGQCVDSIQVLVQGLSGLESIADLGPIQNLDPQRAFGIEREDILQADVSSAVSRKDANGQVYYEWEINTTEGTTVLVSAAASGGALYTLAVGATGEQWSRGGEAMKGMLQSFSVAPAEESSVDLSERIYGTRKEGGFS</sequence>
<evidence type="ECO:0000256" key="1">
    <source>
        <dbReference type="SAM" id="MobiDB-lite"/>
    </source>
</evidence>
<dbReference type="InterPro" id="IPR006311">
    <property type="entry name" value="TAT_signal"/>
</dbReference>
<reference evidence="3" key="1">
    <citation type="submission" date="2021-01" db="EMBL/GenBank/DDBJ databases">
        <authorList>
            <person name="Corre E."/>
            <person name="Pelletier E."/>
            <person name="Niang G."/>
            <person name="Scheremetjew M."/>
            <person name="Finn R."/>
            <person name="Kale V."/>
            <person name="Holt S."/>
            <person name="Cochrane G."/>
            <person name="Meng A."/>
            <person name="Brown T."/>
            <person name="Cohen L."/>
        </authorList>
    </citation>
    <scope>NUCLEOTIDE SEQUENCE</scope>
    <source>
        <strain evidence="3">CCMP722</strain>
    </source>
</reference>
<protein>
    <recommendedName>
        <fullName evidence="2">PsbP C-terminal domain-containing protein</fullName>
    </recommendedName>
</protein>
<dbReference type="SUPFAM" id="SSF55724">
    <property type="entry name" value="Mog1p/PsbP-like"/>
    <property type="match status" value="1"/>
</dbReference>
<gene>
    <name evidence="3" type="ORF">POBO1169_LOCUS14658</name>
</gene>
<dbReference type="Pfam" id="PF01789">
    <property type="entry name" value="PsbP"/>
    <property type="match status" value="1"/>
</dbReference>
<dbReference type="Gene3D" id="3.40.1000.10">
    <property type="entry name" value="Mog1/PsbP, alpha/beta/alpha sandwich"/>
    <property type="match status" value="1"/>
</dbReference>
<evidence type="ECO:0000313" key="3">
    <source>
        <dbReference type="EMBL" id="CAD8679656.1"/>
    </source>
</evidence>
<proteinExistence type="predicted"/>
<feature type="region of interest" description="Disordered" evidence="1">
    <location>
        <begin position="1"/>
        <end position="37"/>
    </location>
</feature>
<organism evidence="3">
    <name type="scientific">Pyramimonas obovata</name>
    <dbReference type="NCBI Taxonomy" id="1411642"/>
    <lineage>
        <taxon>Eukaryota</taxon>
        <taxon>Viridiplantae</taxon>
        <taxon>Chlorophyta</taxon>
        <taxon>Pyramimonadophyceae</taxon>
        <taxon>Pyramimonadales</taxon>
        <taxon>Pyramimonadaceae</taxon>
        <taxon>Pyramimonas</taxon>
        <taxon>Pyramimonas incertae sedis</taxon>
    </lineage>
</organism>
<dbReference type="PROSITE" id="PS51318">
    <property type="entry name" value="TAT"/>
    <property type="match status" value="1"/>
</dbReference>
<dbReference type="InterPro" id="IPR002683">
    <property type="entry name" value="PsbP_C"/>
</dbReference>
<feature type="compositionally biased region" description="Polar residues" evidence="1">
    <location>
        <begin position="1"/>
        <end position="34"/>
    </location>
</feature>
<feature type="domain" description="PsbP C-terminal" evidence="2">
    <location>
        <begin position="113"/>
        <end position="269"/>
    </location>
</feature>
<dbReference type="PANTHER" id="PTHR31407">
    <property type="match status" value="1"/>
</dbReference>
<dbReference type="EMBL" id="HBFA01028980">
    <property type="protein sequence ID" value="CAD8679656.1"/>
    <property type="molecule type" value="Transcribed_RNA"/>
</dbReference>
<dbReference type="AlphaFoldDB" id="A0A7S0RJH7"/>
<accession>A0A7S0RJH7</accession>
<dbReference type="GO" id="GO:0005509">
    <property type="term" value="F:calcium ion binding"/>
    <property type="evidence" value="ECO:0007669"/>
    <property type="project" value="InterPro"/>
</dbReference>
<dbReference type="GO" id="GO:0009654">
    <property type="term" value="C:photosystem II oxygen evolving complex"/>
    <property type="evidence" value="ECO:0007669"/>
    <property type="project" value="InterPro"/>
</dbReference>
<evidence type="ECO:0000259" key="2">
    <source>
        <dbReference type="Pfam" id="PF01789"/>
    </source>
</evidence>
<dbReference type="GO" id="GO:0015979">
    <property type="term" value="P:photosynthesis"/>
    <property type="evidence" value="ECO:0007669"/>
    <property type="project" value="InterPro"/>
</dbReference>
<dbReference type="PANTHER" id="PTHR31407:SF16">
    <property type="entry name" value="PSBP DOMAIN-CONTAINING PROTEIN 7, CHLOROPLASTIC"/>
    <property type="match status" value="1"/>
</dbReference>